<organism evidence="3 4">
    <name type="scientific">Candidatus Sungiibacteriota bacterium</name>
    <dbReference type="NCBI Taxonomy" id="2750080"/>
    <lineage>
        <taxon>Bacteria</taxon>
        <taxon>Candidatus Sungiibacteriota</taxon>
    </lineage>
</organism>
<dbReference type="Gene3D" id="3.20.20.70">
    <property type="entry name" value="Aldolase class I"/>
    <property type="match status" value="1"/>
</dbReference>
<sequence>MNLEIIPAINAETFKEVEKKIRQVEPYVRWVHLDVADGTFTPNTLWHNAAELFVLKTNALVEVHLMVEEPEKVIDAWIGAGAKRIIIQVETIEDFTFLKSRCDQHKVFLMVSAAPQTSWQELKPYAAKNVVSYQFLTVCPGLPGQSFIEGGTSEYPENIFDKIKGLRAKCSYCDIEVDGGVRPGIARRCREAGANLFAAASAIFSGLEIKTAIDALKNDVAL</sequence>
<evidence type="ECO:0000313" key="3">
    <source>
        <dbReference type="EMBL" id="MBI3627267.1"/>
    </source>
</evidence>
<dbReference type="InterPro" id="IPR000056">
    <property type="entry name" value="Ribul_P_3_epim-like"/>
</dbReference>
<dbReference type="InterPro" id="IPR013785">
    <property type="entry name" value="Aldolase_TIM"/>
</dbReference>
<protein>
    <recommendedName>
        <fullName evidence="5">Ribulose-phosphate 3-epimerase</fullName>
    </recommendedName>
</protein>
<dbReference type="Proteomes" id="UP000808388">
    <property type="component" value="Unassembled WGS sequence"/>
</dbReference>
<reference evidence="3" key="1">
    <citation type="submission" date="2020-07" db="EMBL/GenBank/DDBJ databases">
        <title>Huge and variable diversity of episymbiotic CPR bacteria and DPANN archaea in groundwater ecosystems.</title>
        <authorList>
            <person name="He C.Y."/>
            <person name="Keren R."/>
            <person name="Whittaker M."/>
            <person name="Farag I.F."/>
            <person name="Doudna J."/>
            <person name="Cate J.H.D."/>
            <person name="Banfield J.F."/>
        </authorList>
    </citation>
    <scope>NUCLEOTIDE SEQUENCE</scope>
    <source>
        <strain evidence="3">NC_groundwater_972_Pr1_S-0.2um_49_27</strain>
    </source>
</reference>
<dbReference type="GO" id="GO:0046872">
    <property type="term" value="F:metal ion binding"/>
    <property type="evidence" value="ECO:0007669"/>
    <property type="project" value="UniProtKB-KW"/>
</dbReference>
<dbReference type="EMBL" id="JACQCQ010000002">
    <property type="protein sequence ID" value="MBI3627267.1"/>
    <property type="molecule type" value="Genomic_DNA"/>
</dbReference>
<dbReference type="Pfam" id="PF00834">
    <property type="entry name" value="Ribul_P_3_epim"/>
    <property type="match status" value="1"/>
</dbReference>
<gene>
    <name evidence="3" type="ORF">HY220_00750</name>
</gene>
<evidence type="ECO:0008006" key="5">
    <source>
        <dbReference type="Google" id="ProtNLM"/>
    </source>
</evidence>
<evidence type="ECO:0000256" key="1">
    <source>
        <dbReference type="ARBA" id="ARBA00022723"/>
    </source>
</evidence>
<dbReference type="PANTHER" id="PTHR11749">
    <property type="entry name" value="RIBULOSE-5-PHOSPHATE-3-EPIMERASE"/>
    <property type="match status" value="1"/>
</dbReference>
<comment type="caution">
    <text evidence="3">The sequence shown here is derived from an EMBL/GenBank/DDBJ whole genome shotgun (WGS) entry which is preliminary data.</text>
</comment>
<evidence type="ECO:0000256" key="2">
    <source>
        <dbReference type="ARBA" id="ARBA00023235"/>
    </source>
</evidence>
<dbReference type="AlphaFoldDB" id="A0A9D6LRA9"/>
<name>A0A9D6LRA9_9BACT</name>
<keyword evidence="2" id="KW-0413">Isomerase</keyword>
<accession>A0A9D6LRA9</accession>
<evidence type="ECO:0000313" key="4">
    <source>
        <dbReference type="Proteomes" id="UP000808388"/>
    </source>
</evidence>
<dbReference type="SUPFAM" id="SSF51366">
    <property type="entry name" value="Ribulose-phoshate binding barrel"/>
    <property type="match status" value="1"/>
</dbReference>
<dbReference type="InterPro" id="IPR011060">
    <property type="entry name" value="RibuloseP-bd_barrel"/>
</dbReference>
<proteinExistence type="predicted"/>
<keyword evidence="1" id="KW-0479">Metal-binding</keyword>
<dbReference type="GO" id="GO:0016857">
    <property type="term" value="F:racemase and epimerase activity, acting on carbohydrates and derivatives"/>
    <property type="evidence" value="ECO:0007669"/>
    <property type="project" value="InterPro"/>
</dbReference>
<dbReference type="GO" id="GO:0005975">
    <property type="term" value="P:carbohydrate metabolic process"/>
    <property type="evidence" value="ECO:0007669"/>
    <property type="project" value="InterPro"/>
</dbReference>